<reference evidence="1 2" key="1">
    <citation type="journal article" date="2020" name="Nature">
        <title>Bacterial chemolithoautotrophy via manganese oxidation.</title>
        <authorList>
            <person name="Yu H."/>
            <person name="Leadbetter J.R."/>
        </authorList>
    </citation>
    <scope>NUCLEOTIDE SEQUENCE [LARGE SCALE GENOMIC DNA]</scope>
    <source>
        <strain evidence="1 2">Mn-1</strain>
    </source>
</reference>
<name>A0A7X6DPF6_9BACT</name>
<proteinExistence type="predicted"/>
<protein>
    <submittedName>
        <fullName evidence="1">Uncharacterized protein</fullName>
    </submittedName>
</protein>
<sequence length="67" mass="7694">MDCPRCKSVMIEERFQDINDDTGKIHFFGYRCLSCGEILDPVIARNRSHRPARPLRGRGRHVKPVAA</sequence>
<accession>A0A7X6DPF6</accession>
<dbReference type="EMBL" id="VTOW01000002">
    <property type="protein sequence ID" value="NKE70920.1"/>
    <property type="molecule type" value="Genomic_DNA"/>
</dbReference>
<keyword evidence="2" id="KW-1185">Reference proteome</keyword>
<evidence type="ECO:0000313" key="1">
    <source>
        <dbReference type="EMBL" id="NKE70920.1"/>
    </source>
</evidence>
<dbReference type="Proteomes" id="UP000534783">
    <property type="component" value="Unassembled WGS sequence"/>
</dbReference>
<dbReference type="AlphaFoldDB" id="A0A7X6DPF6"/>
<organism evidence="1 2">
    <name type="scientific">Candidatus Manganitrophus noduliformans</name>
    <dbReference type="NCBI Taxonomy" id="2606439"/>
    <lineage>
        <taxon>Bacteria</taxon>
        <taxon>Pseudomonadati</taxon>
        <taxon>Nitrospirota</taxon>
        <taxon>Nitrospiria</taxon>
        <taxon>Candidatus Troglogloeales</taxon>
        <taxon>Candidatus Manganitrophaceae</taxon>
        <taxon>Candidatus Manganitrophus</taxon>
    </lineage>
</organism>
<gene>
    <name evidence="1" type="ORF">MNODULE_09230</name>
</gene>
<dbReference type="RefSeq" id="WP_168059270.1">
    <property type="nucleotide sequence ID" value="NZ_VTOW01000002.1"/>
</dbReference>
<evidence type="ECO:0000313" key="2">
    <source>
        <dbReference type="Proteomes" id="UP000534783"/>
    </source>
</evidence>
<comment type="caution">
    <text evidence="1">The sequence shown here is derived from an EMBL/GenBank/DDBJ whole genome shotgun (WGS) entry which is preliminary data.</text>
</comment>